<comment type="caution">
    <text evidence="1">The sequence shown here is derived from an EMBL/GenBank/DDBJ whole genome shotgun (WGS) entry which is preliminary data.</text>
</comment>
<name>A0ACC0V5M1_9HYPO</name>
<sequence length="323" mass="35957">MPPQRKPGLKDVATGSLQERQAALKAAKTASVLESHDGVNGGLDITGKYKRRNSDEVVTSPSREDYYLVYIHYVSKNDTFAGLVLRYRCNEDVFRRANGLWSRDSIQTRKWLTIPVDACELRSRPCEAPSWRNSGTVDHLAPTPAMDNEQTEADIPHDEYFNRPRAKLSTTNVHGEEEDKPWTHIRWVKIDDNSEPIEIGRVARGALGYFPPRRKKSIRTISSLSTPRQSLDISSAPPNSADGTPSGRLSSVGNRPPAPGTPYSGRSRPGSDAADHRPAWMRRPGGVGTMNRNTKAPGPDTDYFNTWTRKHIPGLNLEMTMAV</sequence>
<dbReference type="Proteomes" id="UP001163324">
    <property type="component" value="Chromosome 3"/>
</dbReference>
<dbReference type="EMBL" id="CM047942">
    <property type="protein sequence ID" value="KAI9901498.1"/>
    <property type="molecule type" value="Genomic_DNA"/>
</dbReference>
<proteinExistence type="predicted"/>
<gene>
    <name evidence="1" type="ORF">N3K66_003315</name>
</gene>
<reference evidence="1" key="1">
    <citation type="submission" date="2022-10" db="EMBL/GenBank/DDBJ databases">
        <title>Complete Genome of Trichothecium roseum strain YXFP-22015, a Plant Pathogen Isolated from Citrus.</title>
        <authorList>
            <person name="Wang Y."/>
            <person name="Zhu L."/>
        </authorList>
    </citation>
    <scope>NUCLEOTIDE SEQUENCE</scope>
    <source>
        <strain evidence="1">YXFP-22015</strain>
    </source>
</reference>
<evidence type="ECO:0000313" key="2">
    <source>
        <dbReference type="Proteomes" id="UP001163324"/>
    </source>
</evidence>
<protein>
    <submittedName>
        <fullName evidence="1">Uncharacterized protein</fullName>
    </submittedName>
</protein>
<keyword evidence="2" id="KW-1185">Reference proteome</keyword>
<organism evidence="1 2">
    <name type="scientific">Trichothecium roseum</name>
    <dbReference type="NCBI Taxonomy" id="47278"/>
    <lineage>
        <taxon>Eukaryota</taxon>
        <taxon>Fungi</taxon>
        <taxon>Dikarya</taxon>
        <taxon>Ascomycota</taxon>
        <taxon>Pezizomycotina</taxon>
        <taxon>Sordariomycetes</taxon>
        <taxon>Hypocreomycetidae</taxon>
        <taxon>Hypocreales</taxon>
        <taxon>Hypocreales incertae sedis</taxon>
        <taxon>Trichothecium</taxon>
    </lineage>
</organism>
<evidence type="ECO:0000313" key="1">
    <source>
        <dbReference type="EMBL" id="KAI9901498.1"/>
    </source>
</evidence>
<accession>A0ACC0V5M1</accession>